<gene>
    <name evidence="3" type="ORF">Ctob_005378</name>
</gene>
<dbReference type="AlphaFoldDB" id="A0A0M0J7A5"/>
<feature type="chain" id="PRO_5005601587" evidence="2">
    <location>
        <begin position="21"/>
        <end position="325"/>
    </location>
</feature>
<dbReference type="EMBL" id="JWZX01003275">
    <property type="protein sequence ID" value="KOO22459.1"/>
    <property type="molecule type" value="Genomic_DNA"/>
</dbReference>
<keyword evidence="4" id="KW-1185">Reference proteome</keyword>
<feature type="signal peptide" evidence="2">
    <location>
        <begin position="1"/>
        <end position="20"/>
    </location>
</feature>
<comment type="caution">
    <text evidence="3">The sequence shown here is derived from an EMBL/GenBank/DDBJ whole genome shotgun (WGS) entry which is preliminary data.</text>
</comment>
<proteinExistence type="predicted"/>
<protein>
    <submittedName>
        <fullName evidence="3">Chloroplast chlorophyll synthase</fullName>
    </submittedName>
</protein>
<reference evidence="4" key="1">
    <citation type="journal article" date="2015" name="PLoS Genet.">
        <title>Genome Sequence and Transcriptome Analyses of Chrysochromulina tobin: Metabolic Tools for Enhanced Algal Fitness in the Prominent Order Prymnesiales (Haptophyceae).</title>
        <authorList>
            <person name="Hovde B.T."/>
            <person name="Deodato C.R."/>
            <person name="Hunsperger H.M."/>
            <person name="Ryken S.A."/>
            <person name="Yost W."/>
            <person name="Jha R.K."/>
            <person name="Patterson J."/>
            <person name="Monnat R.J. Jr."/>
            <person name="Barlow S.B."/>
            <person name="Starkenburg S.R."/>
            <person name="Cattolico R.A."/>
        </authorList>
    </citation>
    <scope>NUCLEOTIDE SEQUENCE</scope>
    <source>
        <strain evidence="4">CCMP291</strain>
    </source>
</reference>
<feature type="compositionally biased region" description="Basic residues" evidence="1">
    <location>
        <begin position="285"/>
        <end position="300"/>
    </location>
</feature>
<evidence type="ECO:0000313" key="4">
    <source>
        <dbReference type="Proteomes" id="UP000037460"/>
    </source>
</evidence>
<name>A0A0M0J7A5_9EUKA</name>
<dbReference type="Proteomes" id="UP000037460">
    <property type="component" value="Unassembled WGS sequence"/>
</dbReference>
<dbReference type="OrthoDB" id="434972at2759"/>
<feature type="compositionally biased region" description="Basic and acidic residues" evidence="1">
    <location>
        <begin position="270"/>
        <end position="284"/>
    </location>
</feature>
<organism evidence="3 4">
    <name type="scientific">Chrysochromulina tobinii</name>
    <dbReference type="NCBI Taxonomy" id="1460289"/>
    <lineage>
        <taxon>Eukaryota</taxon>
        <taxon>Haptista</taxon>
        <taxon>Haptophyta</taxon>
        <taxon>Prymnesiophyceae</taxon>
        <taxon>Prymnesiales</taxon>
        <taxon>Chrysochromulinaceae</taxon>
        <taxon>Chrysochromulina</taxon>
    </lineage>
</organism>
<sequence length="325" mass="36377">MGSCAWLLAALAASCGCAGALRAPASTAMRPARPRLALATRSVPLAMQQQPVAAETNAEAEDGSGGIRQLLGLKGAKEATGKEFLNWKIRLQLTKPATWVPLIWGRRVRRGRVRQLPCGVEPLRRRADDGQLGSRGRGHHQGALRDGARWPVHVRLHADHQRLVRPRARRDQRALSANPIGQDQAVGGVLADRVLDRGRPAARQPARWLGGQRLARHHRRRHLWRLHGVHLLGAAAQAQVRGLAGHVRARLVVHCTAVVVRARHVRRRLDQPAGDRAHHPLLDRRPRHRHRKRLQVHRGRSGSWHELAASRLWHRHGQVDLRRLD</sequence>
<accession>A0A0M0J7A5</accession>
<evidence type="ECO:0000256" key="2">
    <source>
        <dbReference type="SAM" id="SignalP"/>
    </source>
</evidence>
<evidence type="ECO:0000256" key="1">
    <source>
        <dbReference type="SAM" id="MobiDB-lite"/>
    </source>
</evidence>
<keyword evidence="2" id="KW-0732">Signal</keyword>
<evidence type="ECO:0000313" key="3">
    <source>
        <dbReference type="EMBL" id="KOO22459.1"/>
    </source>
</evidence>
<feature type="region of interest" description="Disordered" evidence="1">
    <location>
        <begin position="270"/>
        <end position="300"/>
    </location>
</feature>